<dbReference type="GO" id="GO:0016787">
    <property type="term" value="F:hydrolase activity"/>
    <property type="evidence" value="ECO:0007669"/>
    <property type="project" value="InterPro"/>
</dbReference>
<evidence type="ECO:0000256" key="3">
    <source>
        <dbReference type="ARBA" id="ARBA00022989"/>
    </source>
</evidence>
<keyword evidence="2 5" id="KW-0812">Transmembrane</keyword>
<dbReference type="Gene3D" id="3.60.21.10">
    <property type="match status" value="1"/>
</dbReference>
<dbReference type="RefSeq" id="XP_020076624.1">
    <property type="nucleotide sequence ID" value="XM_020222519.1"/>
</dbReference>
<feature type="domain" description="Calcineurin-like phosphoesterase" evidence="6">
    <location>
        <begin position="106"/>
        <end position="311"/>
    </location>
</feature>
<dbReference type="InterPro" id="IPR033308">
    <property type="entry name" value="PGAP5/Cdc1/Ted1"/>
</dbReference>
<dbReference type="Pfam" id="PF00149">
    <property type="entry name" value="Metallophos"/>
    <property type="match status" value="1"/>
</dbReference>
<dbReference type="OrthoDB" id="5977743at2759"/>
<gene>
    <name evidence="7" type="ORF">HYPBUDRAFT_161120</name>
</gene>
<feature type="transmembrane region" description="Helical" evidence="5">
    <location>
        <begin position="375"/>
        <end position="392"/>
    </location>
</feature>
<evidence type="ECO:0000256" key="5">
    <source>
        <dbReference type="SAM" id="Phobius"/>
    </source>
</evidence>
<evidence type="ECO:0000256" key="1">
    <source>
        <dbReference type="ARBA" id="ARBA00004141"/>
    </source>
</evidence>
<sequence>MSSRLRVLPKFRTVHHLIVLLTFAFIISFIYHEIIAPSRASKYCKWPQVKLSEGQKGFISDQDQDQHRSQDLATNVLLIADPQLIDNHTYPGRNSLLLDLSKHTVDQYLKKNYKNIVKNLNPDYIFFLGDYLDNGRSSSDEYFNKEWNRFEKIFLNSIDSKKYVKDENLFINLPGNHDIGWSNGVKLPSRERFQKIFGNPNTINTINNVEFISIDSLSYSSSNDAINSDSRNFVKQTFSPAIVKSKPRILLTHVPLNRDPAKQTCGKYRESSKFHLSGGYQYKLALEPDISIELLNSIKPDLIFSGDDHDYCDIVHTEAGVTESPAREITVKSISLAMGIKYPAVQLLTFQNSNDDTPFNYNTDICYLPTPYINIFHYILLSIISGLLLLWWNMKQRSSRYNYSILPTSIHSTAILSNDKYSSSNATKISNFLKEQDDDTTKAKLITIPKYTSTTQNASSLPFSVYLSKCRTKLMNFMKKWNLFGFVKHCLFLGLLVICIYYFGFVLTV</sequence>
<dbReference type="PANTHER" id="PTHR13315:SF4">
    <property type="entry name" value="METALLOPHOSPHOESTERASE, ISOFORM E"/>
    <property type="match status" value="1"/>
</dbReference>
<keyword evidence="4 5" id="KW-0472">Membrane</keyword>
<feature type="transmembrane region" description="Helical" evidence="5">
    <location>
        <begin position="12"/>
        <end position="31"/>
    </location>
</feature>
<evidence type="ECO:0000256" key="4">
    <source>
        <dbReference type="ARBA" id="ARBA00023136"/>
    </source>
</evidence>
<evidence type="ECO:0000313" key="7">
    <source>
        <dbReference type="EMBL" id="ODV67557.1"/>
    </source>
</evidence>
<dbReference type="Proteomes" id="UP000095085">
    <property type="component" value="Unassembled WGS sequence"/>
</dbReference>
<dbReference type="PANTHER" id="PTHR13315">
    <property type="entry name" value="METALLO PHOSPHOESTERASE RELATED"/>
    <property type="match status" value="1"/>
</dbReference>
<reference evidence="8" key="1">
    <citation type="submission" date="2016-05" db="EMBL/GenBank/DDBJ databases">
        <title>Comparative genomics of biotechnologically important yeasts.</title>
        <authorList>
            <consortium name="DOE Joint Genome Institute"/>
            <person name="Riley R."/>
            <person name="Haridas S."/>
            <person name="Wolfe K.H."/>
            <person name="Lopes M.R."/>
            <person name="Hittinger C.T."/>
            <person name="Goker M."/>
            <person name="Salamov A."/>
            <person name="Wisecaver J."/>
            <person name="Long T.M."/>
            <person name="Aerts A.L."/>
            <person name="Barry K."/>
            <person name="Choi C."/>
            <person name="Clum A."/>
            <person name="Coughlan A.Y."/>
            <person name="Deshpande S."/>
            <person name="Douglass A.P."/>
            <person name="Hanson S.J."/>
            <person name="Klenk H.-P."/>
            <person name="Labutti K."/>
            <person name="Lapidus A."/>
            <person name="Lindquist E."/>
            <person name="Lipzen A."/>
            <person name="Meier-Kolthoff J.P."/>
            <person name="Ohm R.A."/>
            <person name="Otillar R.P."/>
            <person name="Pangilinan J."/>
            <person name="Peng Y."/>
            <person name="Rokas A."/>
            <person name="Rosa C.A."/>
            <person name="Scheuner C."/>
            <person name="Sibirny A.A."/>
            <person name="Slot J.C."/>
            <person name="Stielow J.B."/>
            <person name="Sun H."/>
            <person name="Kurtzman C.P."/>
            <person name="Blackwell M."/>
            <person name="Grigoriev I.V."/>
            <person name="Jeffries T.W."/>
        </authorList>
    </citation>
    <scope>NUCLEOTIDE SEQUENCE [LARGE SCALE GENOMIC DNA]</scope>
    <source>
        <strain evidence="8">NRRL Y-1933</strain>
    </source>
</reference>
<dbReference type="GO" id="GO:0006506">
    <property type="term" value="P:GPI anchor biosynthetic process"/>
    <property type="evidence" value="ECO:0007669"/>
    <property type="project" value="InterPro"/>
</dbReference>
<evidence type="ECO:0000256" key="2">
    <source>
        <dbReference type="ARBA" id="ARBA00022692"/>
    </source>
</evidence>
<dbReference type="STRING" id="984485.A0A1E4RJV5"/>
<evidence type="ECO:0000313" key="8">
    <source>
        <dbReference type="Proteomes" id="UP000095085"/>
    </source>
</evidence>
<dbReference type="GO" id="GO:0016020">
    <property type="term" value="C:membrane"/>
    <property type="evidence" value="ECO:0007669"/>
    <property type="project" value="UniProtKB-SubCell"/>
</dbReference>
<dbReference type="GO" id="GO:0005783">
    <property type="term" value="C:endoplasmic reticulum"/>
    <property type="evidence" value="ECO:0007669"/>
    <property type="project" value="TreeGrafter"/>
</dbReference>
<dbReference type="InterPro" id="IPR029052">
    <property type="entry name" value="Metallo-depent_PP-like"/>
</dbReference>
<comment type="subcellular location">
    <subcellularLocation>
        <location evidence="1">Membrane</location>
        <topology evidence="1">Multi-pass membrane protein</topology>
    </subcellularLocation>
</comment>
<accession>A0A1E4RJV5</accession>
<dbReference type="SUPFAM" id="SSF56300">
    <property type="entry name" value="Metallo-dependent phosphatases"/>
    <property type="match status" value="1"/>
</dbReference>
<protein>
    <recommendedName>
        <fullName evidence="6">Calcineurin-like phosphoesterase domain-containing protein</fullName>
    </recommendedName>
</protein>
<proteinExistence type="predicted"/>
<organism evidence="7 8">
    <name type="scientific">Hyphopichia burtonii NRRL Y-1933</name>
    <dbReference type="NCBI Taxonomy" id="984485"/>
    <lineage>
        <taxon>Eukaryota</taxon>
        <taxon>Fungi</taxon>
        <taxon>Dikarya</taxon>
        <taxon>Ascomycota</taxon>
        <taxon>Saccharomycotina</taxon>
        <taxon>Pichiomycetes</taxon>
        <taxon>Debaryomycetaceae</taxon>
        <taxon>Hyphopichia</taxon>
    </lineage>
</organism>
<keyword evidence="8" id="KW-1185">Reference proteome</keyword>
<dbReference type="EMBL" id="KV454540">
    <property type="protein sequence ID" value="ODV67557.1"/>
    <property type="molecule type" value="Genomic_DNA"/>
</dbReference>
<dbReference type="GeneID" id="30997068"/>
<dbReference type="AlphaFoldDB" id="A0A1E4RJV5"/>
<evidence type="ECO:0000259" key="6">
    <source>
        <dbReference type="Pfam" id="PF00149"/>
    </source>
</evidence>
<dbReference type="InterPro" id="IPR004843">
    <property type="entry name" value="Calcineurin-like_PHP"/>
</dbReference>
<name>A0A1E4RJV5_9ASCO</name>
<feature type="transmembrane region" description="Helical" evidence="5">
    <location>
        <begin position="481"/>
        <end position="503"/>
    </location>
</feature>
<keyword evidence="3 5" id="KW-1133">Transmembrane helix</keyword>